<dbReference type="Proteomes" id="UP000812270">
    <property type="component" value="Unassembled WGS sequence"/>
</dbReference>
<keyword evidence="1" id="KW-0732">Signal</keyword>
<dbReference type="InterPro" id="IPR007433">
    <property type="entry name" value="DUF481"/>
</dbReference>
<evidence type="ECO:0000313" key="3">
    <source>
        <dbReference type="Proteomes" id="UP000812270"/>
    </source>
</evidence>
<accession>A0A9E2SDM2</accession>
<dbReference type="AlphaFoldDB" id="A0A9E2SDM2"/>
<dbReference type="EMBL" id="JAHSPG010000016">
    <property type="protein sequence ID" value="MBV4359709.1"/>
    <property type="molecule type" value="Genomic_DNA"/>
</dbReference>
<comment type="caution">
    <text evidence="2">The sequence shown here is derived from an EMBL/GenBank/DDBJ whole genome shotgun (WGS) entry which is preliminary data.</text>
</comment>
<organism evidence="2 3">
    <name type="scientific">Pinibacter aurantiacus</name>
    <dbReference type="NCBI Taxonomy" id="2851599"/>
    <lineage>
        <taxon>Bacteria</taxon>
        <taxon>Pseudomonadati</taxon>
        <taxon>Bacteroidota</taxon>
        <taxon>Chitinophagia</taxon>
        <taxon>Chitinophagales</taxon>
        <taxon>Chitinophagaceae</taxon>
        <taxon>Pinibacter</taxon>
    </lineage>
</organism>
<reference evidence="2" key="1">
    <citation type="submission" date="2021-06" db="EMBL/GenBank/DDBJ databases">
        <authorList>
            <person name="Huq M.A."/>
        </authorList>
    </citation>
    <scope>NUCLEOTIDE SEQUENCE</scope>
    <source>
        <strain evidence="2">MAH-26</strain>
    </source>
</reference>
<evidence type="ECO:0000256" key="1">
    <source>
        <dbReference type="SAM" id="SignalP"/>
    </source>
</evidence>
<name>A0A9E2SDM2_9BACT</name>
<keyword evidence="3" id="KW-1185">Reference proteome</keyword>
<sequence length="340" mass="39226">MRRLAIFICLLLMTCGELYAQRDTVYFLNGSLVVGEVKKIKLGVLTFDPDDANDISIQLRKIRTISARTRVFRIEAIKGEVYFGRILSDTAATKIFINRGYDTTELPLEHISVLYPFENKVLERFSGNVSLGYSFTRSSDLGRLNFDTRLSYTSKRDEQTFSASGIYTISDSSFSRDREDISMKNNYYFSTTWFGTIFLAYQRNLELGLSRRYQEGIGAGNKFLTRKSVYAWGRVGMVFNQEKSTEDVTTGTQSELFGQIEFNFFRFSKPEINLLTSQTFYYSLTQKDRFRYDGSTDLTWEIFNDFKLSLSFYNSYDSKPPVEGSRTLDFGIVFGIAYSF</sequence>
<feature type="chain" id="PRO_5039711023" evidence="1">
    <location>
        <begin position="21"/>
        <end position="340"/>
    </location>
</feature>
<dbReference type="Pfam" id="PF04338">
    <property type="entry name" value="DUF481"/>
    <property type="match status" value="1"/>
</dbReference>
<proteinExistence type="predicted"/>
<dbReference type="RefSeq" id="WP_217793975.1">
    <property type="nucleotide sequence ID" value="NZ_JAHSPG010000016.1"/>
</dbReference>
<feature type="signal peptide" evidence="1">
    <location>
        <begin position="1"/>
        <end position="20"/>
    </location>
</feature>
<evidence type="ECO:0000313" key="2">
    <source>
        <dbReference type="EMBL" id="MBV4359709.1"/>
    </source>
</evidence>
<protein>
    <submittedName>
        <fullName evidence="2">DUF481 domain-containing protein</fullName>
    </submittedName>
</protein>
<gene>
    <name evidence="2" type="ORF">KTO63_21245</name>
</gene>